<evidence type="ECO:0000259" key="12">
    <source>
        <dbReference type="PROSITE" id="PS50885"/>
    </source>
</evidence>
<dbReference type="AlphaFoldDB" id="A0A4Y9NKQ1"/>
<evidence type="ECO:0000256" key="10">
    <source>
        <dbReference type="ARBA" id="ARBA00023012"/>
    </source>
</evidence>
<evidence type="ECO:0000313" key="14">
    <source>
        <dbReference type="EMBL" id="TFV68439.1"/>
    </source>
</evidence>
<dbReference type="GO" id="GO:0004673">
    <property type="term" value="F:protein histidine kinase activity"/>
    <property type="evidence" value="ECO:0007669"/>
    <property type="project" value="UniProtKB-EC"/>
</dbReference>
<dbReference type="SUPFAM" id="SSF158472">
    <property type="entry name" value="HAMP domain-like"/>
    <property type="match status" value="1"/>
</dbReference>
<dbReference type="PANTHER" id="PTHR45528">
    <property type="entry name" value="SENSOR HISTIDINE KINASE CPXA"/>
    <property type="match status" value="1"/>
</dbReference>
<sequence>MIALILGALSLLLGFLLAVFTSRSISSPIRNLTASMLEPAEGNFDVVLQGLGRKDEIGEIANAVERFKVRSAEKAEAETRS</sequence>
<dbReference type="Gene3D" id="6.10.340.10">
    <property type="match status" value="1"/>
</dbReference>
<comment type="catalytic activity">
    <reaction evidence="1">
        <text>ATP + protein L-histidine = ADP + protein N-phospho-L-histidine.</text>
        <dbReference type="EC" id="2.7.13.3"/>
    </reaction>
</comment>
<dbReference type="SMART" id="SM00304">
    <property type="entry name" value="HAMP"/>
    <property type="match status" value="1"/>
</dbReference>
<evidence type="ECO:0000313" key="13">
    <source>
        <dbReference type="EMBL" id="TFV29784.1"/>
    </source>
</evidence>
<keyword evidence="8" id="KW-0418">Kinase</keyword>
<dbReference type="CDD" id="cd06225">
    <property type="entry name" value="HAMP"/>
    <property type="match status" value="1"/>
</dbReference>
<dbReference type="PANTHER" id="PTHR45528:SF1">
    <property type="entry name" value="SENSOR HISTIDINE KINASE CPXA"/>
    <property type="match status" value="1"/>
</dbReference>
<dbReference type="GO" id="GO:0000160">
    <property type="term" value="P:phosphorelay signal transduction system"/>
    <property type="evidence" value="ECO:0007669"/>
    <property type="project" value="UniProtKB-KW"/>
</dbReference>
<reference evidence="13 16" key="1">
    <citation type="submission" date="2019-03" db="EMBL/GenBank/DDBJ databases">
        <title>Bradyrhizobium strains diversity isolated from Chamaecrista fasciculata.</title>
        <authorList>
            <person name="Urquiaga M.C.O."/>
            <person name="Hungria M."/>
            <person name="Delamuta J.R.M."/>
        </authorList>
    </citation>
    <scope>NUCLEOTIDE SEQUENCE [LARGE SCALE GENOMIC DNA]</scope>
    <source>
        <strain evidence="13 16">CNPSo 3424</strain>
    </source>
</reference>
<keyword evidence="11" id="KW-0472">Membrane</keyword>
<evidence type="ECO:0000313" key="15">
    <source>
        <dbReference type="Proteomes" id="UP000297700"/>
    </source>
</evidence>
<evidence type="ECO:0000256" key="11">
    <source>
        <dbReference type="ARBA" id="ARBA00023136"/>
    </source>
</evidence>
<comment type="subcellular location">
    <subcellularLocation>
        <location evidence="2">Cell membrane</location>
        <topology evidence="2">Multi-pass membrane protein</topology>
    </subcellularLocation>
</comment>
<keyword evidence="16" id="KW-1185">Reference proteome</keyword>
<keyword evidence="4" id="KW-1003">Cell membrane</keyword>
<dbReference type="EMBL" id="SPQS01000043">
    <property type="protein sequence ID" value="TFV68439.1"/>
    <property type="molecule type" value="Genomic_DNA"/>
</dbReference>
<feature type="domain" description="HAMP" evidence="12">
    <location>
        <begin position="23"/>
        <end position="76"/>
    </location>
</feature>
<keyword evidence="10" id="KW-0902">Two-component regulatory system</keyword>
<evidence type="ECO:0000256" key="5">
    <source>
        <dbReference type="ARBA" id="ARBA00022553"/>
    </source>
</evidence>
<dbReference type="EMBL" id="SPQU01000044">
    <property type="protein sequence ID" value="TFV29784.1"/>
    <property type="molecule type" value="Genomic_DNA"/>
</dbReference>
<proteinExistence type="predicted"/>
<evidence type="ECO:0000256" key="6">
    <source>
        <dbReference type="ARBA" id="ARBA00022679"/>
    </source>
</evidence>
<evidence type="ECO:0000256" key="2">
    <source>
        <dbReference type="ARBA" id="ARBA00004651"/>
    </source>
</evidence>
<keyword evidence="5" id="KW-0597">Phosphoprotein</keyword>
<reference evidence="14 15" key="2">
    <citation type="submission" date="2019-03" db="EMBL/GenBank/DDBJ databases">
        <title>Bradyrhizobium strains diversity.</title>
        <authorList>
            <person name="Urquiaga M.C.O."/>
            <person name="Hungria M."/>
            <person name="Delamuta J.R.M."/>
            <person name="Klepa M.S."/>
        </authorList>
    </citation>
    <scope>NUCLEOTIDE SEQUENCE [LARGE SCALE GENOMIC DNA]</scope>
    <source>
        <strain evidence="14 15">CNPSo 3426</strain>
    </source>
</reference>
<evidence type="ECO:0000256" key="3">
    <source>
        <dbReference type="ARBA" id="ARBA00012438"/>
    </source>
</evidence>
<evidence type="ECO:0000313" key="16">
    <source>
        <dbReference type="Proteomes" id="UP000298225"/>
    </source>
</evidence>
<keyword evidence="7" id="KW-0547">Nucleotide-binding</keyword>
<dbReference type="InterPro" id="IPR003660">
    <property type="entry name" value="HAMP_dom"/>
</dbReference>
<evidence type="ECO:0000256" key="4">
    <source>
        <dbReference type="ARBA" id="ARBA00022475"/>
    </source>
</evidence>
<dbReference type="EC" id="2.7.13.3" evidence="3"/>
<dbReference type="Proteomes" id="UP000297700">
    <property type="component" value="Unassembled WGS sequence"/>
</dbReference>
<dbReference type="PROSITE" id="PS50885">
    <property type="entry name" value="HAMP"/>
    <property type="match status" value="1"/>
</dbReference>
<gene>
    <name evidence="14" type="ORF">E4K64_36975</name>
    <name evidence="13" type="ORF">E4K66_37025</name>
</gene>
<dbReference type="OrthoDB" id="3378718at2"/>
<keyword evidence="9" id="KW-0067">ATP-binding</keyword>
<comment type="caution">
    <text evidence="14">The sequence shown here is derived from an EMBL/GenBank/DDBJ whole genome shotgun (WGS) entry which is preliminary data.</text>
</comment>
<name>A0A4Y9NKQ1_9BRAD</name>
<evidence type="ECO:0000256" key="8">
    <source>
        <dbReference type="ARBA" id="ARBA00022777"/>
    </source>
</evidence>
<dbReference type="GO" id="GO:0005524">
    <property type="term" value="F:ATP binding"/>
    <property type="evidence" value="ECO:0007669"/>
    <property type="project" value="UniProtKB-KW"/>
</dbReference>
<accession>A0A4Y9NKQ1</accession>
<dbReference type="Pfam" id="PF00672">
    <property type="entry name" value="HAMP"/>
    <property type="match status" value="1"/>
</dbReference>
<evidence type="ECO:0000256" key="1">
    <source>
        <dbReference type="ARBA" id="ARBA00000085"/>
    </source>
</evidence>
<dbReference type="GO" id="GO:0005886">
    <property type="term" value="C:plasma membrane"/>
    <property type="evidence" value="ECO:0007669"/>
    <property type="project" value="UniProtKB-SubCell"/>
</dbReference>
<organism evidence="14 15">
    <name type="scientific">Bradyrhizobium frederickii</name>
    <dbReference type="NCBI Taxonomy" id="2560054"/>
    <lineage>
        <taxon>Bacteria</taxon>
        <taxon>Pseudomonadati</taxon>
        <taxon>Pseudomonadota</taxon>
        <taxon>Alphaproteobacteria</taxon>
        <taxon>Hyphomicrobiales</taxon>
        <taxon>Nitrobacteraceae</taxon>
        <taxon>Bradyrhizobium</taxon>
    </lineage>
</organism>
<dbReference type="InterPro" id="IPR050398">
    <property type="entry name" value="HssS/ArlS-like"/>
</dbReference>
<evidence type="ECO:0000256" key="7">
    <source>
        <dbReference type="ARBA" id="ARBA00022741"/>
    </source>
</evidence>
<keyword evidence="6" id="KW-0808">Transferase</keyword>
<dbReference type="Proteomes" id="UP000298225">
    <property type="component" value="Unassembled WGS sequence"/>
</dbReference>
<accession>A0A4Y9KUL9</accession>
<evidence type="ECO:0000256" key="9">
    <source>
        <dbReference type="ARBA" id="ARBA00022840"/>
    </source>
</evidence>
<dbReference type="RefSeq" id="WP_126261369.1">
    <property type="nucleotide sequence ID" value="NZ_SPQS01000043.1"/>
</dbReference>
<protein>
    <recommendedName>
        <fullName evidence="3">histidine kinase</fullName>
        <ecNumber evidence="3">2.7.13.3</ecNumber>
    </recommendedName>
</protein>